<feature type="transmembrane region" description="Helical" evidence="1">
    <location>
        <begin position="250"/>
        <end position="274"/>
    </location>
</feature>
<evidence type="ECO:0008006" key="4">
    <source>
        <dbReference type="Google" id="ProtNLM"/>
    </source>
</evidence>
<feature type="transmembrane region" description="Helical" evidence="1">
    <location>
        <begin position="374"/>
        <end position="396"/>
    </location>
</feature>
<comment type="caution">
    <text evidence="2">The sequence shown here is derived from an EMBL/GenBank/DDBJ whole genome shotgun (WGS) entry which is preliminary data.</text>
</comment>
<dbReference type="AlphaFoldDB" id="A0A4U2YS32"/>
<keyword evidence="3" id="KW-1185">Reference proteome</keyword>
<gene>
    <name evidence="2" type="ORF">FC770_03630</name>
</gene>
<accession>A0A4U2YS32</accession>
<feature type="transmembrane region" description="Helical" evidence="1">
    <location>
        <begin position="321"/>
        <end position="338"/>
    </location>
</feature>
<dbReference type="EMBL" id="SZPY01000001">
    <property type="protein sequence ID" value="TKI64257.1"/>
    <property type="molecule type" value="Genomic_DNA"/>
</dbReference>
<feature type="transmembrane region" description="Helical" evidence="1">
    <location>
        <begin position="140"/>
        <end position="159"/>
    </location>
</feature>
<keyword evidence="1" id="KW-0812">Transmembrane</keyword>
<organism evidence="2 3">
    <name type="scientific">Nocardioides jishulii</name>
    <dbReference type="NCBI Taxonomy" id="2575440"/>
    <lineage>
        <taxon>Bacteria</taxon>
        <taxon>Bacillati</taxon>
        <taxon>Actinomycetota</taxon>
        <taxon>Actinomycetes</taxon>
        <taxon>Propionibacteriales</taxon>
        <taxon>Nocardioidaceae</taxon>
        <taxon>Nocardioides</taxon>
    </lineage>
</organism>
<feature type="transmembrane region" description="Helical" evidence="1">
    <location>
        <begin position="115"/>
        <end position="134"/>
    </location>
</feature>
<protein>
    <recommendedName>
        <fullName evidence="4">Type VII secretion integral membrane protein EccD</fullName>
    </recommendedName>
</protein>
<feature type="transmembrane region" description="Helical" evidence="1">
    <location>
        <begin position="197"/>
        <end position="215"/>
    </location>
</feature>
<dbReference type="Gene3D" id="3.10.20.90">
    <property type="entry name" value="Phosphatidylinositol 3-kinase Catalytic Subunit, Chain A, domain 1"/>
    <property type="match status" value="1"/>
</dbReference>
<name>A0A4U2YS32_9ACTN</name>
<sequence length="436" mass="45116">MTHSSLLRVQVAAPRRRLDVSLPAEVALWEILPEVLRGLGWSHDPSRTVLVTAGGKRLDPERGLLGQDVADGDVLTAAHHEEHRPAVLHDDLVEAVHERSREVLASWGPGSAERAGTLVPLTLVGLVLVVLLVSRLPAGTSAAVGAGALLVLAVTVLMTRAAGPSWAPVAGGWLGVPITMVTGWHASVAGGLGATEATVASGAAAAAVGLVAPVMASSRWPLSTPPLVVMAVWGLAEAVSTTVGPPRWEVLLVVLALGCLVATAVPSFAVGATVTRGQAEGSGVDVARLDADIFLAHRLVLSLQWSGTVLLLTVVPFVVPHGMAATAVLLVVLLVRLLRLRHQRSSTVVATGLVGAGVTVTWLVLHVVLHQPAWLPGVLGVLLAGALLIPLVVVAVPRGASGAWWGWLGDTAETVLVVSLPLTVTVTLAGERWFTW</sequence>
<evidence type="ECO:0000313" key="2">
    <source>
        <dbReference type="EMBL" id="TKI64257.1"/>
    </source>
</evidence>
<keyword evidence="1" id="KW-1133">Transmembrane helix</keyword>
<dbReference type="Proteomes" id="UP000307808">
    <property type="component" value="Unassembled WGS sequence"/>
</dbReference>
<reference evidence="2 3" key="1">
    <citation type="submission" date="2019-04" db="EMBL/GenBank/DDBJ databases">
        <authorList>
            <person name="Dong K."/>
        </authorList>
    </citation>
    <scope>NUCLEOTIDE SEQUENCE [LARGE SCALE GENOMIC DNA]</scope>
    <source>
        <strain evidence="3">dk3543</strain>
    </source>
</reference>
<dbReference type="InterPro" id="IPR024962">
    <property type="entry name" value="YukD-like"/>
</dbReference>
<feature type="transmembrane region" description="Helical" evidence="1">
    <location>
        <begin position="347"/>
        <end position="368"/>
    </location>
</feature>
<dbReference type="Pfam" id="PF08817">
    <property type="entry name" value="YukD"/>
    <property type="match status" value="1"/>
</dbReference>
<feature type="transmembrane region" description="Helical" evidence="1">
    <location>
        <begin position="166"/>
        <end position="185"/>
    </location>
</feature>
<feature type="transmembrane region" description="Helical" evidence="1">
    <location>
        <begin position="227"/>
        <end position="244"/>
    </location>
</feature>
<dbReference type="OrthoDB" id="4824971at2"/>
<evidence type="ECO:0000256" key="1">
    <source>
        <dbReference type="SAM" id="Phobius"/>
    </source>
</evidence>
<keyword evidence="1" id="KW-0472">Membrane</keyword>
<evidence type="ECO:0000313" key="3">
    <source>
        <dbReference type="Proteomes" id="UP000307808"/>
    </source>
</evidence>
<proteinExistence type="predicted"/>
<dbReference type="RefSeq" id="WP_137064717.1">
    <property type="nucleotide sequence ID" value="NZ_CP040748.1"/>
</dbReference>